<reference evidence="5" key="1">
    <citation type="journal article" date="2023" name="Mol. Biol. Evol.">
        <title>Third-Generation Sequencing Reveals the Adaptive Role of the Epigenome in Three Deep-Sea Polychaetes.</title>
        <authorList>
            <person name="Perez M."/>
            <person name="Aroh O."/>
            <person name="Sun Y."/>
            <person name="Lan Y."/>
            <person name="Juniper S.K."/>
            <person name="Young C.R."/>
            <person name="Angers B."/>
            <person name="Qian P.Y."/>
        </authorList>
    </citation>
    <scope>NUCLEOTIDE SEQUENCE</scope>
    <source>
        <strain evidence="5">R07B-5</strain>
    </source>
</reference>
<dbReference type="Pfam" id="PF01712">
    <property type="entry name" value="dNK"/>
    <property type="match status" value="1"/>
</dbReference>
<keyword evidence="3" id="KW-0547">Nucleotide-binding</keyword>
<keyword evidence="3" id="KW-0067">ATP-binding</keyword>
<dbReference type="InterPro" id="IPR027417">
    <property type="entry name" value="P-loop_NTPase"/>
</dbReference>
<organism evidence="5 6">
    <name type="scientific">Ridgeia piscesae</name>
    <name type="common">Tubeworm</name>
    <dbReference type="NCBI Taxonomy" id="27915"/>
    <lineage>
        <taxon>Eukaryota</taxon>
        <taxon>Metazoa</taxon>
        <taxon>Spiralia</taxon>
        <taxon>Lophotrochozoa</taxon>
        <taxon>Annelida</taxon>
        <taxon>Polychaeta</taxon>
        <taxon>Sedentaria</taxon>
        <taxon>Canalipalpata</taxon>
        <taxon>Sabellida</taxon>
        <taxon>Siboglinidae</taxon>
        <taxon>Ridgeia</taxon>
    </lineage>
</organism>
<dbReference type="InterPro" id="IPR031314">
    <property type="entry name" value="DNK_dom"/>
</dbReference>
<feature type="binding site" evidence="3">
    <location>
        <begin position="171"/>
        <end position="175"/>
    </location>
    <ligand>
        <name>ATP</name>
        <dbReference type="ChEBI" id="CHEBI:30616"/>
    </ligand>
</feature>
<dbReference type="Gene3D" id="3.40.50.300">
    <property type="entry name" value="P-loop containing nucleotide triphosphate hydrolases"/>
    <property type="match status" value="1"/>
</dbReference>
<sequence length="239" mass="27926">MIGGLSWQHTDDVDGLNELKQFCNTRKKKFTVSVEGNIGCGKSTLLSYFESCSTVEPLKEPVEQWTNVQGHNALDLLYKDPARWSFSFNNYAMLTRLQMHKYVTVKPVKMLERSLYSTRYVFVQNGFNNNILTGLEYAVLTEWFEHLVASQNINVDLFVYLRAPPEVCYERIKMRNRKEESTVPLQFIEELHELHEDWLIEQNHFKVPGPVLVLDATHELPEMKQLYEENKQRILCGCT</sequence>
<dbReference type="InterPro" id="IPR050566">
    <property type="entry name" value="Deoxyribonucleoside_kinase"/>
</dbReference>
<dbReference type="FunFam" id="3.40.50.300:FF:001571">
    <property type="entry name" value="Deoxynucleoside kinase"/>
    <property type="match status" value="1"/>
</dbReference>
<keyword evidence="6" id="KW-1185">Reference proteome</keyword>
<proteinExistence type="inferred from homology"/>
<dbReference type="EMBL" id="JAODUO010000035">
    <property type="protein sequence ID" value="KAK2192258.1"/>
    <property type="molecule type" value="Genomic_DNA"/>
</dbReference>
<feature type="domain" description="Deoxynucleoside kinase" evidence="4">
    <location>
        <begin position="32"/>
        <end position="228"/>
    </location>
</feature>
<feature type="active site" description="Proton acceptor" evidence="2">
    <location>
        <position position="112"/>
    </location>
</feature>
<dbReference type="PIRSF" id="PIRSF000705">
    <property type="entry name" value="DNK"/>
    <property type="match status" value="1"/>
</dbReference>
<feature type="binding site" evidence="3">
    <location>
        <begin position="36"/>
        <end position="44"/>
    </location>
    <ligand>
        <name>ATP</name>
        <dbReference type="ChEBI" id="CHEBI:30616"/>
    </ligand>
</feature>
<evidence type="ECO:0000259" key="4">
    <source>
        <dbReference type="Pfam" id="PF01712"/>
    </source>
</evidence>
<gene>
    <name evidence="5" type="ORF">NP493_35g00018</name>
</gene>
<comment type="similarity">
    <text evidence="1">Belongs to the DCK/DGK family.</text>
</comment>
<accession>A0AAD9PCK5</accession>
<evidence type="ECO:0000256" key="3">
    <source>
        <dbReference type="PIRSR" id="PIRSR000705-3"/>
    </source>
</evidence>
<dbReference type="GO" id="GO:0005524">
    <property type="term" value="F:ATP binding"/>
    <property type="evidence" value="ECO:0007669"/>
    <property type="project" value="UniProtKB-KW"/>
</dbReference>
<dbReference type="PANTHER" id="PTHR10513:SF24">
    <property type="entry name" value="THYMIDINE KINASE 2, MITOCHONDRIAL"/>
    <property type="match status" value="1"/>
</dbReference>
<dbReference type="PANTHER" id="PTHR10513">
    <property type="entry name" value="DEOXYNUCLEOSIDE KINASE"/>
    <property type="match status" value="1"/>
</dbReference>
<dbReference type="GO" id="GO:0019136">
    <property type="term" value="F:deoxynucleoside kinase activity"/>
    <property type="evidence" value="ECO:0007669"/>
    <property type="project" value="InterPro"/>
</dbReference>
<dbReference type="InterPro" id="IPR002624">
    <property type="entry name" value="DCK/DGK"/>
</dbReference>
<dbReference type="SUPFAM" id="SSF52540">
    <property type="entry name" value="P-loop containing nucleoside triphosphate hydrolases"/>
    <property type="match status" value="1"/>
</dbReference>
<evidence type="ECO:0000256" key="2">
    <source>
        <dbReference type="PIRSR" id="PIRSR000705-1"/>
    </source>
</evidence>
<dbReference type="AlphaFoldDB" id="A0AAD9PCK5"/>
<dbReference type="Proteomes" id="UP001209878">
    <property type="component" value="Unassembled WGS sequence"/>
</dbReference>
<comment type="caution">
    <text evidence="5">The sequence shown here is derived from an EMBL/GenBank/DDBJ whole genome shotgun (WGS) entry which is preliminary data.</text>
</comment>
<dbReference type="CDD" id="cd01673">
    <property type="entry name" value="dNK"/>
    <property type="match status" value="1"/>
</dbReference>
<dbReference type="GO" id="GO:0005739">
    <property type="term" value="C:mitochondrion"/>
    <property type="evidence" value="ECO:0007669"/>
    <property type="project" value="TreeGrafter"/>
</dbReference>
<evidence type="ECO:0000313" key="6">
    <source>
        <dbReference type="Proteomes" id="UP001209878"/>
    </source>
</evidence>
<evidence type="ECO:0000313" key="5">
    <source>
        <dbReference type="EMBL" id="KAK2192258.1"/>
    </source>
</evidence>
<evidence type="ECO:0000256" key="1">
    <source>
        <dbReference type="ARBA" id="ARBA00007420"/>
    </source>
</evidence>
<protein>
    <recommendedName>
        <fullName evidence="4">Deoxynucleoside kinase domain-containing protein</fullName>
    </recommendedName>
</protein>
<name>A0AAD9PCK5_RIDPI</name>